<gene>
    <name evidence="1" type="ORF">CRV06_02285</name>
</gene>
<dbReference type="Proteomes" id="UP000290191">
    <property type="component" value="Unassembled WGS sequence"/>
</dbReference>
<organism evidence="1 2">
    <name type="scientific">Halarcobacter anaerophilus</name>
    <dbReference type="NCBI Taxonomy" id="877500"/>
    <lineage>
        <taxon>Bacteria</taxon>
        <taxon>Pseudomonadati</taxon>
        <taxon>Campylobacterota</taxon>
        <taxon>Epsilonproteobacteria</taxon>
        <taxon>Campylobacterales</taxon>
        <taxon>Arcobacteraceae</taxon>
        <taxon>Halarcobacter</taxon>
    </lineage>
</organism>
<name>A0A4Q0Y3S3_9BACT</name>
<dbReference type="EMBL" id="PDKO01000001">
    <property type="protein sequence ID" value="RXJ64802.1"/>
    <property type="molecule type" value="Genomic_DNA"/>
</dbReference>
<comment type="caution">
    <text evidence="1">The sequence shown here is derived from an EMBL/GenBank/DDBJ whole genome shotgun (WGS) entry which is preliminary data.</text>
</comment>
<dbReference type="AlphaFoldDB" id="A0A4Q0Y3S3"/>
<protein>
    <submittedName>
        <fullName evidence="1">Uncharacterized protein</fullName>
    </submittedName>
</protein>
<reference evidence="1 2" key="1">
    <citation type="submission" date="2017-10" db="EMBL/GenBank/DDBJ databases">
        <title>Genomics of the genus Arcobacter.</title>
        <authorList>
            <person name="Perez-Cataluna A."/>
            <person name="Figueras M.J."/>
        </authorList>
    </citation>
    <scope>NUCLEOTIDE SEQUENCE [LARGE SCALE GENOMIC DNA]</scope>
    <source>
        <strain evidence="1 2">DSM 24636</strain>
    </source>
</reference>
<evidence type="ECO:0000313" key="2">
    <source>
        <dbReference type="Proteomes" id="UP000290191"/>
    </source>
</evidence>
<accession>A0A4Q0Y3S3</accession>
<dbReference type="RefSeq" id="WP_044417976.1">
    <property type="nucleotide sequence ID" value="NZ_CP041070.1"/>
</dbReference>
<keyword evidence="2" id="KW-1185">Reference proteome</keyword>
<dbReference type="OrthoDB" id="5347210at2"/>
<evidence type="ECO:0000313" key="1">
    <source>
        <dbReference type="EMBL" id="RXJ64802.1"/>
    </source>
</evidence>
<dbReference type="STRING" id="877500.GCA_000935065_02242"/>
<proteinExistence type="predicted"/>
<sequence>MDDNRLHEVLAQVGIIHKALLEDGKIENLDYILEYIEEYEDDVKEHYLTLLLQYYFQKNSIENFKELLLLGYKFDLRMNDIKEAFFNIKSNKENVIELLEDNVVFFKDTNYEEPLKAIYEYYQNSDEETKVILEQSLELLRRNRYVCAYAYKNQNQEYAKFFINEDLLESLKRDLPYLLR</sequence>